<dbReference type="Gene3D" id="3.30.450.20">
    <property type="entry name" value="PAS domain"/>
    <property type="match status" value="1"/>
</dbReference>
<dbReference type="SUPFAM" id="SSF55785">
    <property type="entry name" value="PYP-like sensor domain (PAS domain)"/>
    <property type="match status" value="1"/>
</dbReference>
<dbReference type="PROSITE" id="PS50887">
    <property type="entry name" value="GGDEF"/>
    <property type="match status" value="1"/>
</dbReference>
<dbReference type="CDD" id="cd00130">
    <property type="entry name" value="PAS"/>
    <property type="match status" value="1"/>
</dbReference>
<dbReference type="InterPro" id="IPR035965">
    <property type="entry name" value="PAS-like_dom_sf"/>
</dbReference>
<dbReference type="EMBL" id="CP165718">
    <property type="protein sequence ID" value="XDV08715.1"/>
    <property type="molecule type" value="Genomic_DNA"/>
</dbReference>
<keyword evidence="4" id="KW-0548">Nucleotidyltransferase</keyword>
<dbReference type="SUPFAM" id="SSF55073">
    <property type="entry name" value="Nucleotide cyclase"/>
    <property type="match status" value="1"/>
</dbReference>
<feature type="domain" description="GGDEF" evidence="3">
    <location>
        <begin position="163"/>
        <end position="295"/>
    </location>
</feature>
<protein>
    <submittedName>
        <fullName evidence="4">Diguanylate cyclase</fullName>
        <ecNumber evidence="4">2.7.7.65</ecNumber>
    </submittedName>
</protein>
<dbReference type="SMART" id="SM00091">
    <property type="entry name" value="PAS"/>
    <property type="match status" value="1"/>
</dbReference>
<gene>
    <name evidence="4" type="ORF">AB8S08_07990</name>
</gene>
<evidence type="ECO:0000259" key="3">
    <source>
        <dbReference type="PROSITE" id="PS50887"/>
    </source>
</evidence>
<dbReference type="GO" id="GO:0052621">
    <property type="term" value="F:diguanylate cyclase activity"/>
    <property type="evidence" value="ECO:0007669"/>
    <property type="project" value="UniProtKB-EC"/>
</dbReference>
<dbReference type="NCBIfam" id="TIGR00254">
    <property type="entry name" value="GGDEF"/>
    <property type="match status" value="1"/>
</dbReference>
<evidence type="ECO:0000259" key="2">
    <source>
        <dbReference type="PROSITE" id="PS50112"/>
    </source>
</evidence>
<dbReference type="FunFam" id="3.30.70.270:FF:000001">
    <property type="entry name" value="Diguanylate cyclase domain protein"/>
    <property type="match status" value="1"/>
</dbReference>
<organism evidence="4">
    <name type="scientific">Pseudidiomarina sp. PP-1MA</name>
    <dbReference type="NCBI Taxonomy" id="3237706"/>
    <lineage>
        <taxon>Bacteria</taxon>
        <taxon>Pseudomonadati</taxon>
        <taxon>Pseudomonadota</taxon>
        <taxon>Gammaproteobacteria</taxon>
        <taxon>Alteromonadales</taxon>
        <taxon>Idiomarinaceae</taxon>
        <taxon>Pseudidiomarina</taxon>
    </lineage>
</organism>
<dbReference type="InterPro" id="IPR052155">
    <property type="entry name" value="Biofilm_reg_signaling"/>
</dbReference>
<keyword evidence="4" id="KW-0808">Transferase</keyword>
<dbReference type="PANTHER" id="PTHR44757">
    <property type="entry name" value="DIGUANYLATE CYCLASE DGCP"/>
    <property type="match status" value="1"/>
</dbReference>
<accession>A0AB39X3R9</accession>
<dbReference type="InterPro" id="IPR013655">
    <property type="entry name" value="PAS_fold_3"/>
</dbReference>
<dbReference type="Pfam" id="PF08447">
    <property type="entry name" value="PAS_3"/>
    <property type="match status" value="1"/>
</dbReference>
<reference evidence="4" key="1">
    <citation type="submission" date="2024-07" db="EMBL/GenBank/DDBJ databases">
        <title>Whole genome sequence of bacterial strains from algal surface.</title>
        <authorList>
            <person name="Kumar P."/>
        </authorList>
    </citation>
    <scope>NUCLEOTIDE SEQUENCE</scope>
    <source>
        <strain evidence="4">PP-1MA</strain>
    </source>
</reference>
<dbReference type="SMART" id="SM00267">
    <property type="entry name" value="GGDEF"/>
    <property type="match status" value="1"/>
</dbReference>
<dbReference type="EC" id="2.7.7.65" evidence="4"/>
<dbReference type="RefSeq" id="WP_369742438.1">
    <property type="nucleotide sequence ID" value="NZ_CP165718.1"/>
</dbReference>
<dbReference type="InterPro" id="IPR043128">
    <property type="entry name" value="Rev_trsase/Diguanyl_cyclase"/>
</dbReference>
<dbReference type="PANTHER" id="PTHR44757:SF2">
    <property type="entry name" value="BIOFILM ARCHITECTURE MAINTENANCE PROTEIN MBAA"/>
    <property type="match status" value="1"/>
</dbReference>
<dbReference type="CDD" id="cd01949">
    <property type="entry name" value="GGDEF"/>
    <property type="match status" value="1"/>
</dbReference>
<dbReference type="InterPro" id="IPR000014">
    <property type="entry name" value="PAS"/>
</dbReference>
<name>A0AB39X3R9_9GAMM</name>
<evidence type="ECO:0000313" key="4">
    <source>
        <dbReference type="EMBL" id="XDV08715.1"/>
    </source>
</evidence>
<evidence type="ECO:0000256" key="1">
    <source>
        <dbReference type="ARBA" id="ARBA00001946"/>
    </source>
</evidence>
<proteinExistence type="predicted"/>
<sequence length="295" mass="33510">MATDIKAFQALSEHMDLLLDAICVVNRAGEFVYLSQGAERVFGRTPQHMLGQSMFNFIHPDDHERTRAAAQKIMGGEAQTHFVNRYLRADQSVAWIQWSARYFVDRDLRLAVARDITAQRQMEEERERLLQQLELLASTDALTGIANRRAFFEQAQQRLRTNAQLAVMYLDLNHFKQINDRFGHAGGDRLIQQAAQRLQQSLRSHDLVARMGGDEFVVLADRIQHASAAQSVAEHLYQAFGSPFVLAQQHVLVTPSIGIALYGHHGETLEDLLQHADNAMYQAKQRTDKSIQLAY</sequence>
<dbReference type="AlphaFoldDB" id="A0AB39X3R9"/>
<dbReference type="InterPro" id="IPR000160">
    <property type="entry name" value="GGDEF_dom"/>
</dbReference>
<dbReference type="Pfam" id="PF00990">
    <property type="entry name" value="GGDEF"/>
    <property type="match status" value="1"/>
</dbReference>
<dbReference type="InterPro" id="IPR029787">
    <property type="entry name" value="Nucleotide_cyclase"/>
</dbReference>
<dbReference type="NCBIfam" id="TIGR00229">
    <property type="entry name" value="sensory_box"/>
    <property type="match status" value="1"/>
</dbReference>
<comment type="cofactor">
    <cofactor evidence="1">
        <name>Mg(2+)</name>
        <dbReference type="ChEBI" id="CHEBI:18420"/>
    </cofactor>
</comment>
<feature type="domain" description="PAS" evidence="2">
    <location>
        <begin position="7"/>
        <end position="77"/>
    </location>
</feature>
<dbReference type="Gene3D" id="3.30.70.270">
    <property type="match status" value="1"/>
</dbReference>
<dbReference type="PROSITE" id="PS50112">
    <property type="entry name" value="PAS"/>
    <property type="match status" value="1"/>
</dbReference>